<feature type="transmembrane region" description="Helical" evidence="6">
    <location>
        <begin position="295"/>
        <end position="320"/>
    </location>
</feature>
<evidence type="ECO:0000256" key="6">
    <source>
        <dbReference type="SAM" id="Phobius"/>
    </source>
</evidence>
<feature type="transmembrane region" description="Helical" evidence="6">
    <location>
        <begin position="208"/>
        <end position="232"/>
    </location>
</feature>
<evidence type="ECO:0000256" key="4">
    <source>
        <dbReference type="ARBA" id="ARBA00022989"/>
    </source>
</evidence>
<feature type="transmembrane region" description="Helical" evidence="6">
    <location>
        <begin position="361"/>
        <end position="380"/>
    </location>
</feature>
<dbReference type="InterPro" id="IPR052714">
    <property type="entry name" value="MFS_Exporter"/>
</dbReference>
<evidence type="ECO:0000313" key="8">
    <source>
        <dbReference type="EMBL" id="MFC4387161.1"/>
    </source>
</evidence>
<keyword evidence="4 6" id="KW-1133">Transmembrane helix</keyword>
<dbReference type="PROSITE" id="PS50850">
    <property type="entry name" value="MFS"/>
    <property type="match status" value="1"/>
</dbReference>
<evidence type="ECO:0000256" key="3">
    <source>
        <dbReference type="ARBA" id="ARBA00022692"/>
    </source>
</evidence>
<dbReference type="PANTHER" id="PTHR23531">
    <property type="entry name" value="QUINOLENE RESISTANCE PROTEIN NORA"/>
    <property type="match status" value="1"/>
</dbReference>
<evidence type="ECO:0000259" key="7">
    <source>
        <dbReference type="PROSITE" id="PS50850"/>
    </source>
</evidence>
<evidence type="ECO:0000313" key="9">
    <source>
        <dbReference type="Proteomes" id="UP001595880"/>
    </source>
</evidence>
<reference evidence="9" key="1">
    <citation type="journal article" date="2019" name="Int. J. Syst. Evol. Microbiol.">
        <title>The Global Catalogue of Microorganisms (GCM) 10K type strain sequencing project: providing services to taxonomists for standard genome sequencing and annotation.</title>
        <authorList>
            <consortium name="The Broad Institute Genomics Platform"/>
            <consortium name="The Broad Institute Genome Sequencing Center for Infectious Disease"/>
            <person name="Wu L."/>
            <person name="Ma J."/>
        </authorList>
    </citation>
    <scope>NUCLEOTIDE SEQUENCE [LARGE SCALE GENOMIC DNA]</scope>
    <source>
        <strain evidence="9">KACC 14058</strain>
    </source>
</reference>
<dbReference type="CDD" id="cd17489">
    <property type="entry name" value="MFS_YfcJ_like"/>
    <property type="match status" value="1"/>
</dbReference>
<dbReference type="InterPro" id="IPR036259">
    <property type="entry name" value="MFS_trans_sf"/>
</dbReference>
<dbReference type="RefSeq" id="WP_390196593.1">
    <property type="nucleotide sequence ID" value="NZ_JBHSDV010000001.1"/>
</dbReference>
<feature type="transmembrane region" description="Helical" evidence="6">
    <location>
        <begin position="12"/>
        <end position="35"/>
    </location>
</feature>
<dbReference type="SUPFAM" id="SSF103473">
    <property type="entry name" value="MFS general substrate transporter"/>
    <property type="match status" value="1"/>
</dbReference>
<dbReference type="Gene3D" id="1.20.1250.20">
    <property type="entry name" value="MFS general substrate transporter like domains"/>
    <property type="match status" value="1"/>
</dbReference>
<evidence type="ECO:0000256" key="2">
    <source>
        <dbReference type="ARBA" id="ARBA00022448"/>
    </source>
</evidence>
<dbReference type="EMBL" id="JBHSDV010000001">
    <property type="protein sequence ID" value="MFC4387161.1"/>
    <property type="molecule type" value="Genomic_DNA"/>
</dbReference>
<feature type="domain" description="Major facilitator superfamily (MFS) profile" evidence="7">
    <location>
        <begin position="10"/>
        <end position="385"/>
    </location>
</feature>
<feature type="transmembrane region" description="Helical" evidence="6">
    <location>
        <begin position="268"/>
        <end position="289"/>
    </location>
</feature>
<keyword evidence="9" id="KW-1185">Reference proteome</keyword>
<sequence length="386" mass="42231">MASQKIWTKNFISIGLVNLFVFITFYALLTTLPLYVIGEWGISEAKAGLVVTMMLLSAILVRPFSGNLLSLFGKKKMLVIGVCLFTVTTIFYVFVHSYITLLILRFLHGISFAILTTATSAIATDLVPPNRRGEGLGYFTMSMNVAIVIGPFIGLTIQQLFSYSVLLVLLNVFAIISVFCAFIVQNSEKIEDKVRVSWSMKNLFEPKALLFSIIGLLVAFAYASIVSFISVFAEDAGLSHVSGYFFLVFACAMLLSRPFLGRMFDLKGPIFVVLPCMLLFSLGFIGLAFASTGTIFLIASAIMGVGYGSLLPFLLSMIVNKVPASRSGYANATFYTLYDAGVAIGSFVLGLIVSGLGFQSLYFYLAIFVLFIAIFFVIFVKIDSKS</sequence>
<feature type="transmembrane region" description="Helical" evidence="6">
    <location>
        <begin position="332"/>
        <end position="355"/>
    </location>
</feature>
<dbReference type="InterPro" id="IPR011701">
    <property type="entry name" value="MFS"/>
</dbReference>
<dbReference type="InterPro" id="IPR020846">
    <property type="entry name" value="MFS_dom"/>
</dbReference>
<feature type="transmembrane region" description="Helical" evidence="6">
    <location>
        <begin position="163"/>
        <end position="187"/>
    </location>
</feature>
<keyword evidence="3 6" id="KW-0812">Transmembrane</keyword>
<protein>
    <submittedName>
        <fullName evidence="8">MFS transporter</fullName>
    </submittedName>
</protein>
<gene>
    <name evidence="8" type="ORF">ACFOZ1_04990</name>
</gene>
<feature type="transmembrane region" description="Helical" evidence="6">
    <location>
        <begin position="238"/>
        <end position="256"/>
    </location>
</feature>
<dbReference type="PANTHER" id="PTHR23531:SF2">
    <property type="entry name" value="PERMEASE"/>
    <property type="match status" value="1"/>
</dbReference>
<keyword evidence="2" id="KW-0813">Transport</keyword>
<organism evidence="8 9">
    <name type="scientific">Gracilibacillus marinus</name>
    <dbReference type="NCBI Taxonomy" id="630535"/>
    <lineage>
        <taxon>Bacteria</taxon>
        <taxon>Bacillati</taxon>
        <taxon>Bacillota</taxon>
        <taxon>Bacilli</taxon>
        <taxon>Bacillales</taxon>
        <taxon>Bacillaceae</taxon>
        <taxon>Gracilibacillus</taxon>
    </lineage>
</organism>
<feature type="transmembrane region" description="Helical" evidence="6">
    <location>
        <begin position="77"/>
        <end position="95"/>
    </location>
</feature>
<comment type="subcellular location">
    <subcellularLocation>
        <location evidence="1">Cell membrane</location>
        <topology evidence="1">Multi-pass membrane protein</topology>
    </subcellularLocation>
</comment>
<dbReference type="Proteomes" id="UP001595880">
    <property type="component" value="Unassembled WGS sequence"/>
</dbReference>
<name>A0ABV8VVR8_9BACI</name>
<comment type="caution">
    <text evidence="8">The sequence shown here is derived from an EMBL/GenBank/DDBJ whole genome shotgun (WGS) entry which is preliminary data.</text>
</comment>
<dbReference type="Pfam" id="PF07690">
    <property type="entry name" value="MFS_1"/>
    <property type="match status" value="1"/>
</dbReference>
<feature type="transmembrane region" description="Helical" evidence="6">
    <location>
        <begin position="47"/>
        <end position="65"/>
    </location>
</feature>
<evidence type="ECO:0000256" key="1">
    <source>
        <dbReference type="ARBA" id="ARBA00004651"/>
    </source>
</evidence>
<accession>A0ABV8VVR8</accession>
<feature type="transmembrane region" description="Helical" evidence="6">
    <location>
        <begin position="135"/>
        <end position="157"/>
    </location>
</feature>
<feature type="transmembrane region" description="Helical" evidence="6">
    <location>
        <begin position="101"/>
        <end position="123"/>
    </location>
</feature>
<keyword evidence="5 6" id="KW-0472">Membrane</keyword>
<evidence type="ECO:0000256" key="5">
    <source>
        <dbReference type="ARBA" id="ARBA00023136"/>
    </source>
</evidence>
<proteinExistence type="predicted"/>